<dbReference type="SMART" id="SM00478">
    <property type="entry name" value="ENDO3c"/>
    <property type="match status" value="1"/>
</dbReference>
<reference evidence="8" key="1">
    <citation type="submission" date="2017-09" db="EMBL/GenBank/DDBJ databases">
        <title>Depth-based differentiation of microbial function through sediment-hosted aquifers and enrichment of novel symbionts in the deep terrestrial subsurface.</title>
        <authorList>
            <person name="Probst A.J."/>
            <person name="Ladd B."/>
            <person name="Jarett J.K."/>
            <person name="Geller-Mcgrath D.E."/>
            <person name="Sieber C.M.K."/>
            <person name="Emerson J.B."/>
            <person name="Anantharaman K."/>
            <person name="Thomas B.C."/>
            <person name="Malmstrom R."/>
            <person name="Stieglmeier M."/>
            <person name="Klingl A."/>
            <person name="Woyke T."/>
            <person name="Ryan C.M."/>
            <person name="Banfield J.F."/>
        </authorList>
    </citation>
    <scope>NUCLEOTIDE SEQUENCE [LARGE SCALE GENOMIC DNA]</scope>
</reference>
<keyword evidence="3" id="KW-0408">Iron</keyword>
<dbReference type="Proteomes" id="UP000228949">
    <property type="component" value="Unassembled WGS sequence"/>
</dbReference>
<dbReference type="GO" id="GO:0051539">
    <property type="term" value="F:4 iron, 4 sulfur cluster binding"/>
    <property type="evidence" value="ECO:0007669"/>
    <property type="project" value="UniProtKB-KW"/>
</dbReference>
<gene>
    <name evidence="7" type="ORF">COS61_00225</name>
</gene>
<dbReference type="EMBL" id="PEVJ01000007">
    <property type="protein sequence ID" value="PIU98660.1"/>
    <property type="molecule type" value="Genomic_DNA"/>
</dbReference>
<accession>A0A2M7B6E8</accession>
<dbReference type="GO" id="GO:0004519">
    <property type="term" value="F:endonuclease activity"/>
    <property type="evidence" value="ECO:0007669"/>
    <property type="project" value="UniProtKB-KW"/>
</dbReference>
<evidence type="ECO:0000256" key="3">
    <source>
        <dbReference type="ARBA" id="ARBA00023004"/>
    </source>
</evidence>
<evidence type="ECO:0000259" key="5">
    <source>
        <dbReference type="SMART" id="SM00278"/>
    </source>
</evidence>
<dbReference type="InterPro" id="IPR003265">
    <property type="entry name" value="HhH-GPD_domain"/>
</dbReference>
<dbReference type="Pfam" id="PF00730">
    <property type="entry name" value="HhH-GPD"/>
    <property type="match status" value="1"/>
</dbReference>
<dbReference type="AlphaFoldDB" id="A0A2M7B6E8"/>
<dbReference type="GO" id="GO:0003677">
    <property type="term" value="F:DNA binding"/>
    <property type="evidence" value="ECO:0007669"/>
    <property type="project" value="InterPro"/>
</dbReference>
<evidence type="ECO:0000313" key="8">
    <source>
        <dbReference type="Proteomes" id="UP000228949"/>
    </source>
</evidence>
<evidence type="ECO:0000256" key="4">
    <source>
        <dbReference type="ARBA" id="ARBA00023014"/>
    </source>
</evidence>
<dbReference type="GO" id="GO:0006284">
    <property type="term" value="P:base-excision repair"/>
    <property type="evidence" value="ECO:0007669"/>
    <property type="project" value="InterPro"/>
</dbReference>
<keyword evidence="7" id="KW-0255">Endonuclease</keyword>
<dbReference type="GO" id="GO:0046872">
    <property type="term" value="F:metal ion binding"/>
    <property type="evidence" value="ECO:0007669"/>
    <property type="project" value="UniProtKB-KW"/>
</dbReference>
<sequence length="228" mass="26694">MAKKLGLMKKIYQLYLSLSKKYGSPKEFWIKWCKKQKTKQNREDIALGAILTQRTNWRNVELAFKNLKSAKVLSIRGIYRLSKQNKNLLENLVRPSGFYKQKAQRISQFCEFIIKNYGSLEKFFEQDLETCREQLLEINGIGPETADSILLYAGNKPIFVIDEYTRRLVKKQKIAKRLSYSHLQRLFEQSLPKDVRVYQDFHAMIVLESKGLKAGKQTSSIYARKLLS</sequence>
<evidence type="ECO:0000256" key="2">
    <source>
        <dbReference type="ARBA" id="ARBA00022723"/>
    </source>
</evidence>
<name>A0A2M7B6E8_9BACT</name>
<keyword evidence="7" id="KW-0540">Nuclease</keyword>
<organism evidence="7 8">
    <name type="scientific">Candidatus Wolfebacteria bacterium CG03_land_8_20_14_0_80_40_12</name>
    <dbReference type="NCBI Taxonomy" id="1975069"/>
    <lineage>
        <taxon>Bacteria</taxon>
        <taxon>Candidatus Wolfeibacteriota</taxon>
    </lineage>
</organism>
<keyword evidence="4" id="KW-0411">Iron-sulfur</keyword>
<proteinExistence type="predicted"/>
<feature type="domain" description="Helix-hairpin-helix DNA-binding motif class 1" evidence="5">
    <location>
        <begin position="133"/>
        <end position="152"/>
    </location>
</feature>
<dbReference type="SMART" id="SM00278">
    <property type="entry name" value="HhH1"/>
    <property type="match status" value="1"/>
</dbReference>
<keyword evidence="1" id="KW-0004">4Fe-4S</keyword>
<keyword evidence="2" id="KW-0479">Metal-binding</keyword>
<dbReference type="InterPro" id="IPR011257">
    <property type="entry name" value="DNA_glycosylase"/>
</dbReference>
<evidence type="ECO:0000256" key="1">
    <source>
        <dbReference type="ARBA" id="ARBA00022485"/>
    </source>
</evidence>
<feature type="domain" description="HhH-GPD" evidence="6">
    <location>
        <begin position="51"/>
        <end position="211"/>
    </location>
</feature>
<comment type="caution">
    <text evidence="7">The sequence shown here is derived from an EMBL/GenBank/DDBJ whole genome shotgun (WGS) entry which is preliminary data.</text>
</comment>
<dbReference type="PANTHER" id="PTHR10359">
    <property type="entry name" value="A/G-SPECIFIC ADENINE GLYCOSYLASE/ENDONUCLEASE III"/>
    <property type="match status" value="1"/>
</dbReference>
<dbReference type="InterPro" id="IPR003583">
    <property type="entry name" value="Hlx-hairpin-Hlx_DNA-bd_motif"/>
</dbReference>
<protein>
    <submittedName>
        <fullName evidence="7">Endonuclease</fullName>
    </submittedName>
</protein>
<dbReference type="PANTHER" id="PTHR10359:SF19">
    <property type="entry name" value="DNA REPAIR GLYCOSYLASE MJ1434-RELATED"/>
    <property type="match status" value="1"/>
</dbReference>
<keyword evidence="7" id="KW-0378">Hydrolase</keyword>
<evidence type="ECO:0000259" key="6">
    <source>
        <dbReference type="SMART" id="SM00478"/>
    </source>
</evidence>
<evidence type="ECO:0000313" key="7">
    <source>
        <dbReference type="EMBL" id="PIU98660.1"/>
    </source>
</evidence>
<dbReference type="Gene3D" id="1.10.340.30">
    <property type="entry name" value="Hypothetical protein, domain 2"/>
    <property type="match status" value="1"/>
</dbReference>
<dbReference type="CDD" id="cd00056">
    <property type="entry name" value="ENDO3c"/>
    <property type="match status" value="1"/>
</dbReference>
<dbReference type="SUPFAM" id="SSF48150">
    <property type="entry name" value="DNA-glycosylase"/>
    <property type="match status" value="1"/>
</dbReference>